<evidence type="ECO:0000313" key="1">
    <source>
        <dbReference type="EMBL" id="KAJ3497042.1"/>
    </source>
</evidence>
<dbReference type="Proteomes" id="UP001148737">
    <property type="component" value="Unassembled WGS sequence"/>
</dbReference>
<name>A0ACC1R2Z8_9HYPO</name>
<gene>
    <name evidence="1" type="ORF">NLG97_g2197</name>
</gene>
<protein>
    <submittedName>
        <fullName evidence="1">Uncharacterized protein</fullName>
    </submittedName>
</protein>
<comment type="caution">
    <text evidence="1">The sequence shown here is derived from an EMBL/GenBank/DDBJ whole genome shotgun (WGS) entry which is preliminary data.</text>
</comment>
<proteinExistence type="predicted"/>
<evidence type="ECO:0000313" key="2">
    <source>
        <dbReference type="Proteomes" id="UP001148737"/>
    </source>
</evidence>
<keyword evidence="2" id="KW-1185">Reference proteome</keyword>
<dbReference type="EMBL" id="JANAKD010000142">
    <property type="protein sequence ID" value="KAJ3497042.1"/>
    <property type="molecule type" value="Genomic_DNA"/>
</dbReference>
<sequence>MVVSVGDHELAAWQPSGTAHHKASRELRLKLSSLHAYTLAAQLTFYSSFPTDASLGDVGKAEFTASQYGLTLALILSVLAWPLFCLPLRRSSSPGTSWSAAIHTMTLLITACHDVMAHCVASHTALPMAVNPVQTDIGRAMHPERYSPVTLLPAVAFLSPHFGAWSRCEMKTQQRDRPVFLTGGWQVNISLRELSGEFGPPRHHSAADISRPSMCWLTRASFELAF</sequence>
<organism evidence="1 2">
    <name type="scientific">Lecanicillium saksenae</name>
    <dbReference type="NCBI Taxonomy" id="468837"/>
    <lineage>
        <taxon>Eukaryota</taxon>
        <taxon>Fungi</taxon>
        <taxon>Dikarya</taxon>
        <taxon>Ascomycota</taxon>
        <taxon>Pezizomycotina</taxon>
        <taxon>Sordariomycetes</taxon>
        <taxon>Hypocreomycetidae</taxon>
        <taxon>Hypocreales</taxon>
        <taxon>Cordycipitaceae</taxon>
        <taxon>Lecanicillium</taxon>
    </lineage>
</organism>
<reference evidence="1" key="1">
    <citation type="submission" date="2022-07" db="EMBL/GenBank/DDBJ databases">
        <title>Genome Sequence of Lecanicillium saksenae.</title>
        <authorList>
            <person name="Buettner E."/>
        </authorList>
    </citation>
    <scope>NUCLEOTIDE SEQUENCE</scope>
    <source>
        <strain evidence="1">VT-O1</strain>
    </source>
</reference>
<accession>A0ACC1R2Z8</accession>